<dbReference type="AlphaFoldDB" id="A0A8H6XL20"/>
<protein>
    <submittedName>
        <fullName evidence="1">Uncharacterized protein</fullName>
    </submittedName>
</protein>
<dbReference type="EMBL" id="JACAZH010000025">
    <property type="protein sequence ID" value="KAF7342599.1"/>
    <property type="molecule type" value="Genomic_DNA"/>
</dbReference>
<evidence type="ECO:0000313" key="2">
    <source>
        <dbReference type="Proteomes" id="UP000623467"/>
    </source>
</evidence>
<organism evidence="1 2">
    <name type="scientific">Mycena sanguinolenta</name>
    <dbReference type="NCBI Taxonomy" id="230812"/>
    <lineage>
        <taxon>Eukaryota</taxon>
        <taxon>Fungi</taxon>
        <taxon>Dikarya</taxon>
        <taxon>Basidiomycota</taxon>
        <taxon>Agaricomycotina</taxon>
        <taxon>Agaricomycetes</taxon>
        <taxon>Agaricomycetidae</taxon>
        <taxon>Agaricales</taxon>
        <taxon>Marasmiineae</taxon>
        <taxon>Mycenaceae</taxon>
        <taxon>Mycena</taxon>
    </lineage>
</organism>
<comment type="caution">
    <text evidence="1">The sequence shown here is derived from an EMBL/GenBank/DDBJ whole genome shotgun (WGS) entry which is preliminary data.</text>
</comment>
<name>A0A8H6XL20_9AGAR</name>
<dbReference type="Proteomes" id="UP000623467">
    <property type="component" value="Unassembled WGS sequence"/>
</dbReference>
<reference evidence="1" key="1">
    <citation type="submission" date="2020-05" db="EMBL/GenBank/DDBJ databases">
        <title>Mycena genomes resolve the evolution of fungal bioluminescence.</title>
        <authorList>
            <person name="Tsai I.J."/>
        </authorList>
    </citation>
    <scope>NUCLEOTIDE SEQUENCE</scope>
    <source>
        <strain evidence="1">160909Yilan</strain>
    </source>
</reference>
<gene>
    <name evidence="1" type="ORF">MSAN_02016600</name>
</gene>
<evidence type="ECO:0000313" key="1">
    <source>
        <dbReference type="EMBL" id="KAF7342599.1"/>
    </source>
</evidence>
<accession>A0A8H6XL20</accession>
<sequence>MNLTPPWDIHCELLKSLPNLQEVRILRDFDDDEDWPEPGEPISLVRLRRLYVNDPPCLDYLRVPSLEEVRIGIVIDRDSAETCRSLDCFLMRSACSPRRLCIHGLLNAQSTSTILQKYPSFTQIVVTDEGEDDEETLSNFLTLFTLPSAFPLPHITEVGFACQNADANLYPLFLDMMDSRRNLEKRPLHVAEFLFLNARLDPDPRSVARIDTLRAEGLHISILSEGVARYRMDQSLFKAWT</sequence>
<dbReference type="OrthoDB" id="3059254at2759"/>
<keyword evidence="2" id="KW-1185">Reference proteome</keyword>
<proteinExistence type="predicted"/>